<dbReference type="OrthoDB" id="3638488at2759"/>
<keyword evidence="7" id="KW-0808">Transferase</keyword>
<dbReference type="GO" id="GO:0005737">
    <property type="term" value="C:cytoplasm"/>
    <property type="evidence" value="ECO:0007669"/>
    <property type="project" value="UniProtKB-SubCell"/>
</dbReference>
<dbReference type="SUPFAM" id="SSF56112">
    <property type="entry name" value="Protein kinase-like (PK-like)"/>
    <property type="match status" value="1"/>
</dbReference>
<dbReference type="Proteomes" id="UP000664859">
    <property type="component" value="Unassembled WGS sequence"/>
</dbReference>
<evidence type="ECO:0000256" key="6">
    <source>
        <dbReference type="ARBA" id="ARBA00022553"/>
    </source>
</evidence>
<dbReference type="Gene3D" id="1.10.510.10">
    <property type="entry name" value="Transferase(Phosphotransferase) domain 1"/>
    <property type="match status" value="2"/>
</dbReference>
<dbReference type="PROSITE" id="PS00108">
    <property type="entry name" value="PROTEIN_KINASE_ST"/>
    <property type="match status" value="1"/>
</dbReference>
<dbReference type="PANTHER" id="PTHR22988:SF76">
    <property type="entry name" value="CHROMOSOME UNDETERMINED SCAFFOLD_135, WHOLE GENOME SHOTGUN SEQUENCE"/>
    <property type="match status" value="1"/>
</dbReference>
<feature type="domain" description="AGC-kinase C-terminal" evidence="15">
    <location>
        <begin position="405"/>
        <end position="495"/>
    </location>
</feature>
<dbReference type="EMBL" id="JAFCMP010000174">
    <property type="protein sequence ID" value="KAG5184222.1"/>
    <property type="molecule type" value="Genomic_DNA"/>
</dbReference>
<evidence type="ECO:0000256" key="9">
    <source>
        <dbReference type="ARBA" id="ARBA00022777"/>
    </source>
</evidence>
<protein>
    <recommendedName>
        <fullName evidence="3">non-specific serine/threonine protein kinase</fullName>
        <ecNumber evidence="3">2.7.11.1</ecNumber>
    </recommendedName>
</protein>
<dbReference type="FunFam" id="3.30.200.20:FF:000192">
    <property type="entry name" value="Serine/threonine-protein kinase cot-1"/>
    <property type="match status" value="1"/>
</dbReference>
<keyword evidence="4" id="KW-0963">Cytoplasm</keyword>
<dbReference type="PANTHER" id="PTHR22988">
    <property type="entry name" value="MYOTONIC DYSTROPHY S/T KINASE-RELATED"/>
    <property type="match status" value="1"/>
</dbReference>
<evidence type="ECO:0000256" key="13">
    <source>
        <dbReference type="PROSITE-ProRule" id="PRU10141"/>
    </source>
</evidence>
<dbReference type="FunFam" id="1.10.510.10:FF:000057">
    <property type="entry name" value="Non-specific serine/threonine protein kinase"/>
    <property type="match status" value="1"/>
</dbReference>
<reference evidence="16" key="1">
    <citation type="submission" date="2021-02" db="EMBL/GenBank/DDBJ databases">
        <title>First Annotated Genome of the Yellow-green Alga Tribonema minus.</title>
        <authorList>
            <person name="Mahan K.M."/>
        </authorList>
    </citation>
    <scope>NUCLEOTIDE SEQUENCE</scope>
    <source>
        <strain evidence="16">UTEX B ZZ1240</strain>
    </source>
</reference>
<dbReference type="InterPro" id="IPR008271">
    <property type="entry name" value="Ser/Thr_kinase_AS"/>
</dbReference>
<dbReference type="PROSITE" id="PS00107">
    <property type="entry name" value="PROTEIN_KINASE_ATP"/>
    <property type="match status" value="1"/>
</dbReference>
<dbReference type="InterPro" id="IPR011009">
    <property type="entry name" value="Kinase-like_dom_sf"/>
</dbReference>
<dbReference type="PROSITE" id="PS51285">
    <property type="entry name" value="AGC_KINASE_CTER"/>
    <property type="match status" value="1"/>
</dbReference>
<proteinExistence type="inferred from homology"/>
<comment type="caution">
    <text evidence="16">The sequence shown here is derived from an EMBL/GenBank/DDBJ whole genome shotgun (WGS) entry which is preliminary data.</text>
</comment>
<dbReference type="InterPro" id="IPR000719">
    <property type="entry name" value="Prot_kinase_dom"/>
</dbReference>
<dbReference type="GO" id="GO:0005524">
    <property type="term" value="F:ATP binding"/>
    <property type="evidence" value="ECO:0007669"/>
    <property type="project" value="UniProtKB-UniRule"/>
</dbReference>
<comment type="catalytic activity">
    <reaction evidence="12">
        <text>L-seryl-[protein] + ATP = O-phospho-L-seryl-[protein] + ADP + H(+)</text>
        <dbReference type="Rhea" id="RHEA:17989"/>
        <dbReference type="Rhea" id="RHEA-COMP:9863"/>
        <dbReference type="Rhea" id="RHEA-COMP:11604"/>
        <dbReference type="ChEBI" id="CHEBI:15378"/>
        <dbReference type="ChEBI" id="CHEBI:29999"/>
        <dbReference type="ChEBI" id="CHEBI:30616"/>
        <dbReference type="ChEBI" id="CHEBI:83421"/>
        <dbReference type="ChEBI" id="CHEBI:456216"/>
        <dbReference type="EC" id="2.7.11.1"/>
    </reaction>
</comment>
<evidence type="ECO:0000256" key="2">
    <source>
        <dbReference type="ARBA" id="ARBA00009903"/>
    </source>
</evidence>
<keyword evidence="8 13" id="KW-0547">Nucleotide-binding</keyword>
<keyword evidence="17" id="KW-1185">Reference proteome</keyword>
<dbReference type="GO" id="GO:0004674">
    <property type="term" value="F:protein serine/threonine kinase activity"/>
    <property type="evidence" value="ECO:0007669"/>
    <property type="project" value="UniProtKB-KW"/>
</dbReference>
<dbReference type="InterPro" id="IPR050839">
    <property type="entry name" value="Rho-assoc_Ser/Thr_Kinase"/>
</dbReference>
<dbReference type="AlphaFoldDB" id="A0A835Z234"/>
<evidence type="ECO:0000313" key="16">
    <source>
        <dbReference type="EMBL" id="KAG5184222.1"/>
    </source>
</evidence>
<comment type="subcellular location">
    <subcellularLocation>
        <location evidence="1">Cytoplasm</location>
    </subcellularLocation>
</comment>
<dbReference type="Pfam" id="PF00069">
    <property type="entry name" value="Pkinase"/>
    <property type="match status" value="2"/>
</dbReference>
<comment type="similarity">
    <text evidence="2">Belongs to the protein kinase superfamily. AGC Ser/Thr protein kinase family.</text>
</comment>
<dbReference type="SMART" id="SM00220">
    <property type="entry name" value="S_TKc"/>
    <property type="match status" value="1"/>
</dbReference>
<evidence type="ECO:0000313" key="17">
    <source>
        <dbReference type="Proteomes" id="UP000664859"/>
    </source>
</evidence>
<evidence type="ECO:0000256" key="11">
    <source>
        <dbReference type="ARBA" id="ARBA00047899"/>
    </source>
</evidence>
<dbReference type="Gene3D" id="3.30.200.20">
    <property type="entry name" value="Phosphorylase Kinase, domain 1"/>
    <property type="match status" value="1"/>
</dbReference>
<gene>
    <name evidence="16" type="ORF">JKP88DRAFT_272082</name>
</gene>
<evidence type="ECO:0000256" key="3">
    <source>
        <dbReference type="ARBA" id="ARBA00012513"/>
    </source>
</evidence>
<evidence type="ECO:0000259" key="15">
    <source>
        <dbReference type="PROSITE" id="PS51285"/>
    </source>
</evidence>
<dbReference type="EC" id="2.7.11.1" evidence="3"/>
<feature type="binding site" evidence="13">
    <location>
        <position position="132"/>
    </location>
    <ligand>
        <name>ATP</name>
        <dbReference type="ChEBI" id="CHEBI:30616"/>
    </ligand>
</feature>
<organism evidence="16 17">
    <name type="scientific">Tribonema minus</name>
    <dbReference type="NCBI Taxonomy" id="303371"/>
    <lineage>
        <taxon>Eukaryota</taxon>
        <taxon>Sar</taxon>
        <taxon>Stramenopiles</taxon>
        <taxon>Ochrophyta</taxon>
        <taxon>PX clade</taxon>
        <taxon>Xanthophyceae</taxon>
        <taxon>Tribonematales</taxon>
        <taxon>Tribonemataceae</taxon>
        <taxon>Tribonema</taxon>
    </lineage>
</organism>
<dbReference type="InterPro" id="IPR000961">
    <property type="entry name" value="AGC-kinase_C"/>
</dbReference>
<evidence type="ECO:0000256" key="12">
    <source>
        <dbReference type="ARBA" id="ARBA00048679"/>
    </source>
</evidence>
<dbReference type="InterPro" id="IPR017441">
    <property type="entry name" value="Protein_kinase_ATP_BS"/>
</dbReference>
<name>A0A835Z234_9STRA</name>
<sequence length="519" mass="58460">MLQQQQRPGGGGVSAGQRVKAKLALAYIEQKYANLKTENMERAESQKRADLLEAKMEQMGIHENDKLRFRKQVWEECLSSIRERRRRILKTDFEPLAIIGRGAFGEVRLVRKRDTREVFAVKSMLKEHMILKNQITHVKAERDVMAEADNPWIVGLQYSFHDDINLYMVMEYLPGGDLMGLLMKHDTFSEAATRMYMAETAMAIAHVHELGYIHRDLKPDNILIDWTGHVKLTDLGLCTRIEQDPMLNVFDVTKHGMDIDSADITSPPPPTVPTGQGVWAKGNTPPPPTHRDRALVYSTVGTPDYIAPEVLLQKGYGKECDWWSLGVIMYECLVGYTPFYAEDPVTTCRKILNWRRFLEVPREAAAAVSSLCIDFLLALVTDAEARLGRRGLGDIMAHAWFADWAGMDWSRIRELRSPYIPEGSARRAELLERLRRLSRGDEGFAAAVAALTANFEKFEESGLWEQPNRAAHRRDKDQNFIGYTYKRAPQRPARAAVGGANFEGAGGGGGGSLGMSGHR</sequence>
<keyword evidence="9 16" id="KW-0418">Kinase</keyword>
<evidence type="ECO:0000256" key="4">
    <source>
        <dbReference type="ARBA" id="ARBA00022490"/>
    </source>
</evidence>
<keyword evidence="10 13" id="KW-0067">ATP-binding</keyword>
<evidence type="ECO:0000256" key="10">
    <source>
        <dbReference type="ARBA" id="ARBA00022840"/>
    </source>
</evidence>
<dbReference type="GO" id="GO:0071944">
    <property type="term" value="C:cell periphery"/>
    <property type="evidence" value="ECO:0007669"/>
    <property type="project" value="UniProtKB-ARBA"/>
</dbReference>
<evidence type="ECO:0000259" key="14">
    <source>
        <dbReference type="PROSITE" id="PS50011"/>
    </source>
</evidence>
<comment type="catalytic activity">
    <reaction evidence="11">
        <text>L-threonyl-[protein] + ATP = O-phospho-L-threonyl-[protein] + ADP + H(+)</text>
        <dbReference type="Rhea" id="RHEA:46608"/>
        <dbReference type="Rhea" id="RHEA-COMP:11060"/>
        <dbReference type="Rhea" id="RHEA-COMP:11605"/>
        <dbReference type="ChEBI" id="CHEBI:15378"/>
        <dbReference type="ChEBI" id="CHEBI:30013"/>
        <dbReference type="ChEBI" id="CHEBI:30616"/>
        <dbReference type="ChEBI" id="CHEBI:61977"/>
        <dbReference type="ChEBI" id="CHEBI:456216"/>
        <dbReference type="EC" id="2.7.11.1"/>
    </reaction>
</comment>
<dbReference type="FunFam" id="1.10.510.10:FF:000086">
    <property type="entry name" value="Non-specific serine/threonine protein kinase"/>
    <property type="match status" value="1"/>
</dbReference>
<accession>A0A835Z234</accession>
<dbReference type="PROSITE" id="PS50011">
    <property type="entry name" value="PROTEIN_KINASE_DOM"/>
    <property type="match status" value="1"/>
</dbReference>
<evidence type="ECO:0000256" key="8">
    <source>
        <dbReference type="ARBA" id="ARBA00022741"/>
    </source>
</evidence>
<feature type="domain" description="Protein kinase" evidence="14">
    <location>
        <begin position="93"/>
        <end position="401"/>
    </location>
</feature>
<keyword evidence="5" id="KW-0723">Serine/threonine-protein kinase</keyword>
<evidence type="ECO:0000256" key="5">
    <source>
        <dbReference type="ARBA" id="ARBA00022527"/>
    </source>
</evidence>
<keyword evidence="6" id="KW-0597">Phosphoprotein</keyword>
<evidence type="ECO:0000256" key="7">
    <source>
        <dbReference type="ARBA" id="ARBA00022679"/>
    </source>
</evidence>
<evidence type="ECO:0000256" key="1">
    <source>
        <dbReference type="ARBA" id="ARBA00004496"/>
    </source>
</evidence>